<keyword evidence="5" id="KW-1185">Reference proteome</keyword>
<evidence type="ECO:0000259" key="2">
    <source>
        <dbReference type="Pfam" id="PF02563"/>
    </source>
</evidence>
<dbReference type="Gene3D" id="3.10.560.10">
    <property type="entry name" value="Outer membrane lipoprotein wza domain like"/>
    <property type="match status" value="1"/>
</dbReference>
<evidence type="ECO:0000313" key="4">
    <source>
        <dbReference type="EMBL" id="MBX7483660.1"/>
    </source>
</evidence>
<dbReference type="EMBL" id="JAIGNO010000011">
    <property type="protein sequence ID" value="MBX7483660.1"/>
    <property type="molecule type" value="Genomic_DNA"/>
</dbReference>
<dbReference type="Pfam" id="PF02563">
    <property type="entry name" value="Poly_export"/>
    <property type="match status" value="1"/>
</dbReference>
<evidence type="ECO:0000256" key="1">
    <source>
        <dbReference type="ARBA" id="ARBA00022729"/>
    </source>
</evidence>
<dbReference type="Gene3D" id="3.30.1950.10">
    <property type="entry name" value="wza like domain"/>
    <property type="match status" value="1"/>
</dbReference>
<reference evidence="4 5" key="1">
    <citation type="submission" date="2021-08" db="EMBL/GenBank/DDBJ databases">
        <title>Comparative Genomics Analysis of the Genus Qipengyuania Reveals Extensive Genetic Diversity and Metabolic Versatility, Including the Description of Fifteen Novel Species.</title>
        <authorList>
            <person name="Liu Y."/>
        </authorList>
    </citation>
    <scope>NUCLEOTIDE SEQUENCE [LARGE SCALE GENOMIC DNA]</scope>
    <source>
        <strain evidence="4 5">6D47A</strain>
    </source>
</reference>
<sequence>MSILTRTRRSLALVFTIFLAALVAACGGNIPPLAEAPSQPPQYRIVAGDKMRITVLDEEQLSGEHTVTSEGDISFPLLGDLEAAGKTIGEFRDGLLQRLSPSYLVDPRISVEILNYRPVYVLGEVSRAGEFDYAAELTATQAIALAGGYTYRADRSRIFVRRAGEQQEVTYELRSDRAVYLSPGDTIRVGERYF</sequence>
<feature type="domain" description="Polysaccharide export protein N-terminal" evidence="2">
    <location>
        <begin position="38"/>
        <end position="113"/>
    </location>
</feature>
<dbReference type="Pfam" id="PF10531">
    <property type="entry name" value="SLBB"/>
    <property type="match status" value="1"/>
</dbReference>
<evidence type="ECO:0000259" key="3">
    <source>
        <dbReference type="Pfam" id="PF10531"/>
    </source>
</evidence>
<comment type="caution">
    <text evidence="4">The sequence shown here is derived from an EMBL/GenBank/DDBJ whole genome shotgun (WGS) entry which is preliminary data.</text>
</comment>
<dbReference type="PROSITE" id="PS51257">
    <property type="entry name" value="PROKAR_LIPOPROTEIN"/>
    <property type="match status" value="1"/>
</dbReference>
<dbReference type="PANTHER" id="PTHR33619">
    <property type="entry name" value="POLYSACCHARIDE EXPORT PROTEIN GFCE-RELATED"/>
    <property type="match status" value="1"/>
</dbReference>
<dbReference type="InterPro" id="IPR003715">
    <property type="entry name" value="Poly_export_N"/>
</dbReference>
<organism evidence="4 5">
    <name type="scientific">Qipengyuania qiaonensis</name>
    <dbReference type="NCBI Taxonomy" id="2867240"/>
    <lineage>
        <taxon>Bacteria</taxon>
        <taxon>Pseudomonadati</taxon>
        <taxon>Pseudomonadota</taxon>
        <taxon>Alphaproteobacteria</taxon>
        <taxon>Sphingomonadales</taxon>
        <taxon>Erythrobacteraceae</taxon>
        <taxon>Qipengyuania</taxon>
    </lineage>
</organism>
<accession>A0ABS7JCH4</accession>
<gene>
    <name evidence="4" type="ORF">K3174_14080</name>
</gene>
<proteinExistence type="predicted"/>
<dbReference type="InterPro" id="IPR049712">
    <property type="entry name" value="Poly_export"/>
</dbReference>
<dbReference type="RefSeq" id="WP_221559694.1">
    <property type="nucleotide sequence ID" value="NZ_JAIGNO010000011.1"/>
</dbReference>
<name>A0ABS7JCH4_9SPHN</name>
<dbReference type="Proteomes" id="UP000755104">
    <property type="component" value="Unassembled WGS sequence"/>
</dbReference>
<keyword evidence="1" id="KW-0732">Signal</keyword>
<protein>
    <submittedName>
        <fullName evidence="4">Polysaccharide export protein</fullName>
    </submittedName>
</protein>
<dbReference type="PANTHER" id="PTHR33619:SF3">
    <property type="entry name" value="POLYSACCHARIDE EXPORT PROTEIN GFCE-RELATED"/>
    <property type="match status" value="1"/>
</dbReference>
<feature type="domain" description="Soluble ligand binding" evidence="3">
    <location>
        <begin position="119"/>
        <end position="166"/>
    </location>
</feature>
<dbReference type="InterPro" id="IPR019554">
    <property type="entry name" value="Soluble_ligand-bd"/>
</dbReference>
<evidence type="ECO:0000313" key="5">
    <source>
        <dbReference type="Proteomes" id="UP000755104"/>
    </source>
</evidence>